<reference evidence="2 3" key="1">
    <citation type="submission" date="2018-07" db="EMBL/GenBank/DDBJ databases">
        <title>Venubactetium sediminum gen. nov., sp. nov., isolated from a marine solar saltern.</title>
        <authorList>
            <person name="Wang S."/>
        </authorList>
    </citation>
    <scope>NUCLEOTIDE SEQUENCE [LARGE SCALE GENOMIC DNA]</scope>
    <source>
        <strain evidence="2 3">WD2A32</strain>
    </source>
</reference>
<proteinExistence type="predicted"/>
<dbReference type="PROSITE" id="PS51257">
    <property type="entry name" value="PROKAR_LIPOPROTEIN"/>
    <property type="match status" value="1"/>
</dbReference>
<comment type="caution">
    <text evidence="2">The sequence shown here is derived from an EMBL/GenBank/DDBJ whole genome shotgun (WGS) entry which is preliminary data.</text>
</comment>
<dbReference type="Proteomes" id="UP000253941">
    <property type="component" value="Unassembled WGS sequence"/>
</dbReference>
<feature type="chain" id="PRO_5016628926" description="Lipoprotein" evidence="1">
    <location>
        <begin position="22"/>
        <end position="64"/>
    </location>
</feature>
<protein>
    <recommendedName>
        <fullName evidence="4">Lipoprotein</fullName>
    </recommendedName>
</protein>
<keyword evidence="1" id="KW-0732">Signal</keyword>
<name>A0A369TC38_9PROT</name>
<evidence type="ECO:0000256" key="1">
    <source>
        <dbReference type="SAM" id="SignalP"/>
    </source>
</evidence>
<organism evidence="2 3">
    <name type="scientific">Ferruginivarius sediminum</name>
    <dbReference type="NCBI Taxonomy" id="2661937"/>
    <lineage>
        <taxon>Bacteria</taxon>
        <taxon>Pseudomonadati</taxon>
        <taxon>Pseudomonadota</taxon>
        <taxon>Alphaproteobacteria</taxon>
        <taxon>Rhodospirillales</taxon>
        <taxon>Rhodospirillaceae</taxon>
        <taxon>Ferruginivarius</taxon>
    </lineage>
</organism>
<gene>
    <name evidence="2" type="ORF">DRB17_06900</name>
</gene>
<feature type="signal peptide" evidence="1">
    <location>
        <begin position="1"/>
        <end position="21"/>
    </location>
</feature>
<sequence>MGGKTRLLTAVALSAAMLAIAGCNEQEQGRVLYHDKGVYQGEPDSPLADETVDTLRQRALNQRG</sequence>
<evidence type="ECO:0000313" key="3">
    <source>
        <dbReference type="Proteomes" id="UP000253941"/>
    </source>
</evidence>
<dbReference type="EMBL" id="QPMH01000004">
    <property type="protein sequence ID" value="RDD62879.1"/>
    <property type="molecule type" value="Genomic_DNA"/>
</dbReference>
<evidence type="ECO:0000313" key="2">
    <source>
        <dbReference type="EMBL" id="RDD62879.1"/>
    </source>
</evidence>
<dbReference type="RefSeq" id="WP_114581454.1">
    <property type="nucleotide sequence ID" value="NZ_QPMH01000004.1"/>
</dbReference>
<evidence type="ECO:0008006" key="4">
    <source>
        <dbReference type="Google" id="ProtNLM"/>
    </source>
</evidence>
<dbReference type="AlphaFoldDB" id="A0A369TC38"/>
<accession>A0A369TC38</accession>
<keyword evidence="3" id="KW-1185">Reference proteome</keyword>